<accession>A0A653DYK1</accession>
<gene>
    <name evidence="1" type="ORF">PMYSY11_0398</name>
</gene>
<name>A0A653DYK1_9PSED</name>
<organism evidence="1">
    <name type="scientific">Pseudomonas marincola</name>
    <dbReference type="NCBI Taxonomy" id="437900"/>
    <lineage>
        <taxon>Bacteria</taxon>
        <taxon>Pseudomonadati</taxon>
        <taxon>Pseudomonadota</taxon>
        <taxon>Gammaproteobacteria</taxon>
        <taxon>Pseudomonadales</taxon>
        <taxon>Pseudomonadaceae</taxon>
        <taxon>Pseudomonas</taxon>
    </lineage>
</organism>
<sequence>MPVLGVFELCAGVCVAAPETEVLGRYPEVLVELRIIDCFMLMCFGYKFRTAVKRPEFSRGN</sequence>
<dbReference type="EMBL" id="LR215729">
    <property type="protein sequence ID" value="VEV95445.1"/>
    <property type="molecule type" value="Genomic_DNA"/>
</dbReference>
<dbReference type="AlphaFoldDB" id="A0A653DYK1"/>
<protein>
    <submittedName>
        <fullName evidence="1">Uncharacterized protein</fullName>
    </submittedName>
</protein>
<reference evidence="1" key="1">
    <citation type="submission" date="2019-02" db="EMBL/GenBank/DDBJ databases">
        <authorList>
            <consortium name="Genoscope - CEA"/>
            <person name="William W."/>
        </authorList>
    </citation>
    <scope>NUCLEOTIDE SEQUENCE [LARGE SCALE GENOMIC DNA]</scope>
    <source>
        <strain evidence="1">YSy11</strain>
    </source>
</reference>
<proteinExistence type="predicted"/>
<evidence type="ECO:0000313" key="1">
    <source>
        <dbReference type="EMBL" id="VEV95445.1"/>
    </source>
</evidence>